<comment type="caution">
    <text evidence="11">The sequence shown here is derived from an EMBL/GenBank/DDBJ whole genome shotgun (WGS) entry which is preliminary data.</text>
</comment>
<organism evidence="11 12">
    <name type="scientific">Mitosporidium daphniae</name>
    <dbReference type="NCBI Taxonomy" id="1485682"/>
    <lineage>
        <taxon>Eukaryota</taxon>
        <taxon>Fungi</taxon>
        <taxon>Fungi incertae sedis</taxon>
        <taxon>Microsporidia</taxon>
        <taxon>Mitosporidium</taxon>
    </lineage>
</organism>
<evidence type="ECO:0000256" key="10">
    <source>
        <dbReference type="ARBA" id="ARBA00033139"/>
    </source>
</evidence>
<dbReference type="GO" id="GO:0044804">
    <property type="term" value="P:nucleophagy"/>
    <property type="evidence" value="ECO:0007669"/>
    <property type="project" value="TreeGrafter"/>
</dbReference>
<keyword evidence="8" id="KW-0072">Autophagy</keyword>
<dbReference type="OrthoDB" id="1584384at2759"/>
<keyword evidence="12" id="KW-1185">Reference proteome</keyword>
<evidence type="ECO:0000313" key="12">
    <source>
        <dbReference type="Proteomes" id="UP000029725"/>
    </source>
</evidence>
<name>A0A098VT53_9MICR</name>
<proteinExistence type="inferred from homology"/>
<comment type="subcellular location">
    <subcellularLocation>
        <location evidence="1">Cytoplasm</location>
    </subcellularLocation>
</comment>
<dbReference type="InterPro" id="IPR007135">
    <property type="entry name" value="Atg3/Atg10"/>
</dbReference>
<evidence type="ECO:0000256" key="4">
    <source>
        <dbReference type="ARBA" id="ARBA00022448"/>
    </source>
</evidence>
<gene>
    <name evidence="11" type="ORF">DI09_22p40</name>
</gene>
<evidence type="ECO:0000256" key="8">
    <source>
        <dbReference type="ARBA" id="ARBA00023006"/>
    </source>
</evidence>
<dbReference type="GeneID" id="25259133"/>
<dbReference type="GO" id="GO:0000045">
    <property type="term" value="P:autophagosome assembly"/>
    <property type="evidence" value="ECO:0007669"/>
    <property type="project" value="TreeGrafter"/>
</dbReference>
<accession>A0A098VT53</accession>
<dbReference type="GO" id="GO:0000422">
    <property type="term" value="P:autophagy of mitochondrion"/>
    <property type="evidence" value="ECO:0007669"/>
    <property type="project" value="TreeGrafter"/>
</dbReference>
<dbReference type="GO" id="GO:0019776">
    <property type="term" value="F:Atg8-family ligase activity"/>
    <property type="evidence" value="ECO:0007669"/>
    <property type="project" value="TreeGrafter"/>
</dbReference>
<evidence type="ECO:0000313" key="11">
    <source>
        <dbReference type="EMBL" id="KGG51979.1"/>
    </source>
</evidence>
<protein>
    <recommendedName>
        <fullName evidence="3">Autophagy-related protein 3</fullName>
    </recommendedName>
    <alternativeName>
        <fullName evidence="9 10">Autophagy-related E2-like conjugation enzyme ATG3</fullName>
    </alternativeName>
</protein>
<dbReference type="Proteomes" id="UP000029725">
    <property type="component" value="Unassembled WGS sequence"/>
</dbReference>
<dbReference type="RefSeq" id="XP_013238435.1">
    <property type="nucleotide sequence ID" value="XM_013382981.1"/>
</dbReference>
<dbReference type="PANTHER" id="PTHR12866:SF2">
    <property type="entry name" value="UBIQUITIN-LIKE-CONJUGATING ENZYME ATG3"/>
    <property type="match status" value="1"/>
</dbReference>
<dbReference type="GO" id="GO:0005829">
    <property type="term" value="C:cytosol"/>
    <property type="evidence" value="ECO:0007669"/>
    <property type="project" value="TreeGrafter"/>
</dbReference>
<evidence type="ECO:0000256" key="3">
    <source>
        <dbReference type="ARBA" id="ARBA00018067"/>
    </source>
</evidence>
<comment type="similarity">
    <text evidence="2">Belongs to the ATG3 family.</text>
</comment>
<reference evidence="11 12" key="1">
    <citation type="submission" date="2014-04" db="EMBL/GenBank/DDBJ databases">
        <title>A new species of microsporidia sheds light on the evolution of extreme parasitism.</title>
        <authorList>
            <person name="Haag K.L."/>
            <person name="James T.Y."/>
            <person name="Larsson R."/>
            <person name="Schaer T.M."/>
            <person name="Refardt D."/>
            <person name="Pombert J.-F."/>
            <person name="Ebert D."/>
        </authorList>
    </citation>
    <scope>NUCLEOTIDE SEQUENCE [LARGE SCALE GENOMIC DNA]</scope>
    <source>
        <strain evidence="11 12">UGP3</strain>
        <tissue evidence="11">Spores</tissue>
    </source>
</reference>
<dbReference type="Pfam" id="PF03987">
    <property type="entry name" value="Autophagy_act_C"/>
    <property type="match status" value="2"/>
</dbReference>
<evidence type="ECO:0000256" key="7">
    <source>
        <dbReference type="ARBA" id="ARBA00022927"/>
    </source>
</evidence>
<dbReference type="GO" id="GO:0061723">
    <property type="term" value="P:glycophagy"/>
    <property type="evidence" value="ECO:0007669"/>
    <property type="project" value="TreeGrafter"/>
</dbReference>
<evidence type="ECO:0000256" key="5">
    <source>
        <dbReference type="ARBA" id="ARBA00022490"/>
    </source>
</evidence>
<keyword evidence="6" id="KW-0833">Ubl conjugation pathway</keyword>
<keyword evidence="7" id="KW-0653">Protein transport</keyword>
<dbReference type="GO" id="GO:0015031">
    <property type="term" value="P:protein transport"/>
    <property type="evidence" value="ECO:0007669"/>
    <property type="project" value="UniProtKB-KW"/>
</dbReference>
<keyword evidence="4" id="KW-0813">Transport</keyword>
<evidence type="ECO:0000256" key="2">
    <source>
        <dbReference type="ARBA" id="ARBA00007683"/>
    </source>
</evidence>
<dbReference type="GO" id="GO:0000407">
    <property type="term" value="C:phagophore assembly site"/>
    <property type="evidence" value="ECO:0007669"/>
    <property type="project" value="TreeGrafter"/>
</dbReference>
<evidence type="ECO:0000256" key="9">
    <source>
        <dbReference type="ARBA" id="ARBA00032144"/>
    </source>
</evidence>
<sequence>MLNTNLISRVGEIFVPLLKESIIETGRITPEEFIASGDNLTQKFLSWSWQGVPMPSHKASSLPISWPLGHKVNGVSYLPPDKQYLMAKRVLCLSRASASSSNTKEDQQPAEAEFTSISSEEAIIDNDPVCFWPTNPVGPDDSPLSHSQIYEDISAEHARKTVTIESHPFLPLSTASIHPCRHASVMCSMIKMLKGTAGAGSSVPFPSER</sequence>
<evidence type="ECO:0000256" key="6">
    <source>
        <dbReference type="ARBA" id="ARBA00022786"/>
    </source>
</evidence>
<evidence type="ECO:0000256" key="1">
    <source>
        <dbReference type="ARBA" id="ARBA00004496"/>
    </source>
</evidence>
<dbReference type="PANTHER" id="PTHR12866">
    <property type="entry name" value="UBIQUITIN-LIKE-CONJUGATING ENZYME ATG3"/>
    <property type="match status" value="1"/>
</dbReference>
<dbReference type="EMBL" id="JMKJ01000144">
    <property type="protein sequence ID" value="KGG51979.1"/>
    <property type="molecule type" value="Genomic_DNA"/>
</dbReference>
<keyword evidence="5" id="KW-0963">Cytoplasm</keyword>
<dbReference type="AlphaFoldDB" id="A0A098VT53"/>
<dbReference type="VEuPathDB" id="MicrosporidiaDB:DI09_22p40"/>
<dbReference type="HOGENOM" id="CLU_1315683_0_0_1"/>